<keyword evidence="3" id="KW-1185">Reference proteome</keyword>
<feature type="compositionally biased region" description="Basic and acidic residues" evidence="1">
    <location>
        <begin position="46"/>
        <end position="57"/>
    </location>
</feature>
<evidence type="ECO:0000313" key="3">
    <source>
        <dbReference type="Proteomes" id="UP000011750"/>
    </source>
</evidence>
<feature type="region of interest" description="Disordered" evidence="1">
    <location>
        <begin position="46"/>
        <end position="66"/>
    </location>
</feature>
<dbReference type="OMA" id="SQYTACA"/>
<reference evidence="2 3" key="2">
    <citation type="journal article" date="2018" name="Hortic Res">
        <title>Improved Brassica rapa reference genome by single-molecule sequencing and chromosome conformation capture technologies.</title>
        <authorList>
            <person name="Zhang L."/>
            <person name="Cai X."/>
            <person name="Wu J."/>
            <person name="Liu M."/>
            <person name="Grob S."/>
            <person name="Cheng F."/>
            <person name="Liang J."/>
            <person name="Cai C."/>
            <person name="Liu Z."/>
            <person name="Liu B."/>
            <person name="Wang F."/>
            <person name="Li S."/>
            <person name="Liu F."/>
            <person name="Li X."/>
            <person name="Cheng L."/>
            <person name="Yang W."/>
            <person name="Li M.H."/>
            <person name="Grossniklaus U."/>
            <person name="Zheng H."/>
            <person name="Wang X."/>
        </authorList>
    </citation>
    <scope>NUCLEOTIDE SEQUENCE [LARGE SCALE GENOMIC DNA]</scope>
    <source>
        <strain evidence="2 3">cv. Chiifu-401-42</strain>
    </source>
</reference>
<protein>
    <submittedName>
        <fullName evidence="2">Uncharacterized protein</fullName>
    </submittedName>
</protein>
<sequence>MGSTNLPIVAVENAVGVIRETLSQYTACADPSESAARRERVRLAEAQGKELLQEPRRLQTTFRSST</sequence>
<name>M4FBT8_BRACM</name>
<accession>M4FBT8</accession>
<dbReference type="EnsemblPlants" id="Bra038554.1">
    <property type="protein sequence ID" value="Bra038554.1-P"/>
    <property type="gene ID" value="Bra038554"/>
</dbReference>
<evidence type="ECO:0000256" key="1">
    <source>
        <dbReference type="SAM" id="MobiDB-lite"/>
    </source>
</evidence>
<dbReference type="HOGENOM" id="CLU_2834730_0_0_1"/>
<dbReference type="InParanoid" id="M4FBT8"/>
<proteinExistence type="predicted"/>
<reference evidence="2 3" key="1">
    <citation type="journal article" date="2011" name="Nat. Genet.">
        <title>The genome of the mesopolyploid crop species Brassica rapa.</title>
        <authorList>
            <consortium name="Brassica rapa Genome Sequencing Project Consortium"/>
            <person name="Wang X."/>
            <person name="Wang H."/>
            <person name="Wang J."/>
            <person name="Sun R."/>
            <person name="Wu J."/>
            <person name="Liu S."/>
            <person name="Bai Y."/>
            <person name="Mun J.H."/>
            <person name="Bancroft I."/>
            <person name="Cheng F."/>
            <person name="Huang S."/>
            <person name="Li X."/>
            <person name="Hua W."/>
            <person name="Wang J."/>
            <person name="Wang X."/>
            <person name="Freeling M."/>
            <person name="Pires J.C."/>
            <person name="Paterson A.H."/>
            <person name="Chalhoub B."/>
            <person name="Wang B."/>
            <person name="Hayward A."/>
            <person name="Sharpe A.G."/>
            <person name="Park B.S."/>
            <person name="Weisshaar B."/>
            <person name="Liu B."/>
            <person name="Li B."/>
            <person name="Liu B."/>
            <person name="Tong C."/>
            <person name="Song C."/>
            <person name="Duran C."/>
            <person name="Peng C."/>
            <person name="Geng C."/>
            <person name="Koh C."/>
            <person name="Lin C."/>
            <person name="Edwards D."/>
            <person name="Mu D."/>
            <person name="Shen D."/>
            <person name="Soumpourou E."/>
            <person name="Li F."/>
            <person name="Fraser F."/>
            <person name="Conant G."/>
            <person name="Lassalle G."/>
            <person name="King G.J."/>
            <person name="Bonnema G."/>
            <person name="Tang H."/>
            <person name="Wang H."/>
            <person name="Belcram H."/>
            <person name="Zhou H."/>
            <person name="Hirakawa H."/>
            <person name="Abe H."/>
            <person name="Guo H."/>
            <person name="Wang H."/>
            <person name="Jin H."/>
            <person name="Parkin I.A."/>
            <person name="Batley J."/>
            <person name="Kim J.S."/>
            <person name="Just J."/>
            <person name="Li J."/>
            <person name="Xu J."/>
            <person name="Deng J."/>
            <person name="Kim J.A."/>
            <person name="Li J."/>
            <person name="Yu J."/>
            <person name="Meng J."/>
            <person name="Wang J."/>
            <person name="Min J."/>
            <person name="Poulain J."/>
            <person name="Wang J."/>
            <person name="Hatakeyama K."/>
            <person name="Wu K."/>
            <person name="Wang L."/>
            <person name="Fang L."/>
            <person name="Trick M."/>
            <person name="Links M.G."/>
            <person name="Zhao M."/>
            <person name="Jin M."/>
            <person name="Ramchiary N."/>
            <person name="Drou N."/>
            <person name="Berkman P.J."/>
            <person name="Cai Q."/>
            <person name="Huang Q."/>
            <person name="Li R."/>
            <person name="Tabata S."/>
            <person name="Cheng S."/>
            <person name="Zhang S."/>
            <person name="Zhang S."/>
            <person name="Huang S."/>
            <person name="Sato S."/>
            <person name="Sun S."/>
            <person name="Kwon S.J."/>
            <person name="Choi S.R."/>
            <person name="Lee T.H."/>
            <person name="Fan W."/>
            <person name="Zhao X."/>
            <person name="Tan X."/>
            <person name="Xu X."/>
            <person name="Wang Y."/>
            <person name="Qiu Y."/>
            <person name="Yin Y."/>
            <person name="Li Y."/>
            <person name="Du Y."/>
            <person name="Liao Y."/>
            <person name="Lim Y."/>
            <person name="Narusaka Y."/>
            <person name="Wang Y."/>
            <person name="Wang Z."/>
            <person name="Li Z."/>
            <person name="Wang Z."/>
            <person name="Xiong Z."/>
            <person name="Zhang Z."/>
        </authorList>
    </citation>
    <scope>NUCLEOTIDE SEQUENCE [LARGE SCALE GENOMIC DNA]</scope>
    <source>
        <strain evidence="2 3">cv. Chiifu-401-42</strain>
    </source>
</reference>
<dbReference type="Proteomes" id="UP000011750">
    <property type="component" value="Chromosome A09"/>
</dbReference>
<reference evidence="2" key="3">
    <citation type="submission" date="2023-03" db="UniProtKB">
        <authorList>
            <consortium name="EnsemblPlants"/>
        </authorList>
    </citation>
    <scope>IDENTIFICATION</scope>
    <source>
        <strain evidence="2">cv. Chiifu-401-42</strain>
    </source>
</reference>
<dbReference type="Gramene" id="Bra038554.1">
    <property type="protein sequence ID" value="Bra038554.1-P"/>
    <property type="gene ID" value="Bra038554"/>
</dbReference>
<organism evidence="2 3">
    <name type="scientific">Brassica campestris</name>
    <name type="common">Field mustard</name>
    <dbReference type="NCBI Taxonomy" id="3711"/>
    <lineage>
        <taxon>Eukaryota</taxon>
        <taxon>Viridiplantae</taxon>
        <taxon>Streptophyta</taxon>
        <taxon>Embryophyta</taxon>
        <taxon>Tracheophyta</taxon>
        <taxon>Spermatophyta</taxon>
        <taxon>Magnoliopsida</taxon>
        <taxon>eudicotyledons</taxon>
        <taxon>Gunneridae</taxon>
        <taxon>Pentapetalae</taxon>
        <taxon>rosids</taxon>
        <taxon>malvids</taxon>
        <taxon>Brassicales</taxon>
        <taxon>Brassicaceae</taxon>
        <taxon>Brassiceae</taxon>
        <taxon>Brassica</taxon>
    </lineage>
</organism>
<evidence type="ECO:0000313" key="2">
    <source>
        <dbReference type="EnsemblPlants" id="Bra038554.1-P"/>
    </source>
</evidence>
<dbReference type="AlphaFoldDB" id="M4FBT8"/>